<evidence type="ECO:0000313" key="3">
    <source>
        <dbReference type="Proteomes" id="UP000526233"/>
    </source>
</evidence>
<keyword evidence="1" id="KW-1133">Transmembrane helix</keyword>
<dbReference type="EMBL" id="PKQI01000001">
    <property type="protein sequence ID" value="NNV19823.1"/>
    <property type="molecule type" value="Genomic_DNA"/>
</dbReference>
<protein>
    <submittedName>
        <fullName evidence="2">Uncharacterized protein</fullName>
    </submittedName>
</protein>
<dbReference type="Proteomes" id="UP000526233">
    <property type="component" value="Unassembled WGS sequence"/>
</dbReference>
<feature type="transmembrane region" description="Helical" evidence="1">
    <location>
        <begin position="15"/>
        <end position="34"/>
    </location>
</feature>
<evidence type="ECO:0000313" key="2">
    <source>
        <dbReference type="EMBL" id="NNV19823.1"/>
    </source>
</evidence>
<gene>
    <name evidence="2" type="ORF">EHE22_05175</name>
</gene>
<name>A0A7Y3T313_9HYPH</name>
<comment type="caution">
    <text evidence="2">The sequence shown here is derived from an EMBL/GenBank/DDBJ whole genome shotgun (WGS) entry which is preliminary data.</text>
</comment>
<reference evidence="2 3" key="1">
    <citation type="submission" date="2018-11" db="EMBL/GenBank/DDBJ databases">
        <title>Genome sequencing and analysis.</title>
        <authorList>
            <person name="Huang Y.-T."/>
        </authorList>
    </citation>
    <scope>NUCLEOTIDE SEQUENCE [LARGE SCALE GENOMIC DNA]</scope>
    <source>
        <strain evidence="2 3">SHIN</strain>
    </source>
</reference>
<accession>A0A7Y3T313</accession>
<organism evidence="2 3">
    <name type="scientific">Brucella pseudogrignonensis</name>
    <dbReference type="NCBI Taxonomy" id="419475"/>
    <lineage>
        <taxon>Bacteria</taxon>
        <taxon>Pseudomonadati</taxon>
        <taxon>Pseudomonadota</taxon>
        <taxon>Alphaproteobacteria</taxon>
        <taxon>Hyphomicrobiales</taxon>
        <taxon>Brucellaceae</taxon>
        <taxon>Brucella/Ochrobactrum group</taxon>
        <taxon>Brucella</taxon>
    </lineage>
</organism>
<keyword evidence="1" id="KW-0472">Membrane</keyword>
<sequence>MLASLRTGEFMDLRLLLLMVIAGIGFGVLAIHFLGGGLKRSILANDEIVKARFHVDYPEIAISEICYTEDRRTAFFPLREAETGIVHGVGDRFLTRCVAASDVLALEEKGGAELILHMKDFTWPKARLLFSDAADRQRVIDWLSGSDGERGRNG</sequence>
<dbReference type="AlphaFoldDB" id="A0A7Y3T313"/>
<keyword evidence="1" id="KW-0812">Transmembrane</keyword>
<evidence type="ECO:0000256" key="1">
    <source>
        <dbReference type="SAM" id="Phobius"/>
    </source>
</evidence>
<proteinExistence type="predicted"/>